<dbReference type="AlphaFoldDB" id="A0A371DPG8"/>
<protein>
    <submittedName>
        <fullName evidence="2">Uncharacterized protein</fullName>
    </submittedName>
</protein>
<proteinExistence type="predicted"/>
<keyword evidence="1" id="KW-0812">Transmembrane</keyword>
<keyword evidence="3" id="KW-1185">Reference proteome</keyword>
<feature type="transmembrane region" description="Helical" evidence="1">
    <location>
        <begin position="171"/>
        <end position="192"/>
    </location>
</feature>
<dbReference type="OrthoDB" id="2560085at2759"/>
<name>A0A371DPG8_9APHY</name>
<feature type="non-terminal residue" evidence="2">
    <location>
        <position position="1"/>
    </location>
</feature>
<sequence length="198" mass="20479">MAPAATPYKTARLVSLFLSFAFGVVGLGLGVDALVKGNEDKSRVRSLVPPGTTVNIDTHDVVDAGGVVTGFCAALAVMSLLSLLLLLASAKRGPSLAARTLPLQAILLTILTLGLFASLVAFTDFVANRQATVVASIGGVAVPPSIVQSIENAIGASPVYHVKSYLRLAVILPWIAFLFGLISSVLTLLAAARSRRVS</sequence>
<reference evidence="2 3" key="1">
    <citation type="journal article" date="2018" name="Biotechnol. Biofuels">
        <title>Integrative visual omics of the white-rot fungus Polyporus brumalis exposes the biotechnological potential of its oxidative enzymes for delignifying raw plant biomass.</title>
        <authorList>
            <person name="Miyauchi S."/>
            <person name="Rancon A."/>
            <person name="Drula E."/>
            <person name="Hage H."/>
            <person name="Chaduli D."/>
            <person name="Favel A."/>
            <person name="Grisel S."/>
            <person name="Henrissat B."/>
            <person name="Herpoel-Gimbert I."/>
            <person name="Ruiz-Duenas F.J."/>
            <person name="Chevret D."/>
            <person name="Hainaut M."/>
            <person name="Lin J."/>
            <person name="Wang M."/>
            <person name="Pangilinan J."/>
            <person name="Lipzen A."/>
            <person name="Lesage-Meessen L."/>
            <person name="Navarro D."/>
            <person name="Riley R."/>
            <person name="Grigoriev I.V."/>
            <person name="Zhou S."/>
            <person name="Raouche S."/>
            <person name="Rosso M.N."/>
        </authorList>
    </citation>
    <scope>NUCLEOTIDE SEQUENCE [LARGE SCALE GENOMIC DNA]</scope>
    <source>
        <strain evidence="2 3">BRFM 1820</strain>
    </source>
</reference>
<keyword evidence="1" id="KW-1133">Transmembrane helix</keyword>
<keyword evidence="1" id="KW-0472">Membrane</keyword>
<accession>A0A371DPG8</accession>
<feature type="transmembrane region" description="Helical" evidence="1">
    <location>
        <begin position="100"/>
        <end position="122"/>
    </location>
</feature>
<dbReference type="STRING" id="139420.A0A371DPG8"/>
<feature type="transmembrane region" description="Helical" evidence="1">
    <location>
        <begin position="67"/>
        <end position="88"/>
    </location>
</feature>
<gene>
    <name evidence="2" type="ORF">OH76DRAFT_1332708</name>
</gene>
<evidence type="ECO:0000313" key="3">
    <source>
        <dbReference type="Proteomes" id="UP000256964"/>
    </source>
</evidence>
<evidence type="ECO:0000313" key="2">
    <source>
        <dbReference type="EMBL" id="RDX54426.1"/>
    </source>
</evidence>
<organism evidence="2 3">
    <name type="scientific">Lentinus brumalis</name>
    <dbReference type="NCBI Taxonomy" id="2498619"/>
    <lineage>
        <taxon>Eukaryota</taxon>
        <taxon>Fungi</taxon>
        <taxon>Dikarya</taxon>
        <taxon>Basidiomycota</taxon>
        <taxon>Agaricomycotina</taxon>
        <taxon>Agaricomycetes</taxon>
        <taxon>Polyporales</taxon>
        <taxon>Polyporaceae</taxon>
        <taxon>Lentinus</taxon>
    </lineage>
</organism>
<evidence type="ECO:0000256" key="1">
    <source>
        <dbReference type="SAM" id="Phobius"/>
    </source>
</evidence>
<dbReference type="EMBL" id="KZ857384">
    <property type="protein sequence ID" value="RDX54426.1"/>
    <property type="molecule type" value="Genomic_DNA"/>
</dbReference>
<dbReference type="Proteomes" id="UP000256964">
    <property type="component" value="Unassembled WGS sequence"/>
</dbReference>